<dbReference type="Gene3D" id="3.30.2010.10">
    <property type="entry name" value="Metalloproteases ('zincins'), catalytic domain"/>
    <property type="match status" value="1"/>
</dbReference>
<dbReference type="CDD" id="cd07331">
    <property type="entry name" value="M48C_Oma1_like"/>
    <property type="match status" value="1"/>
</dbReference>
<evidence type="ECO:0000259" key="8">
    <source>
        <dbReference type="Pfam" id="PF01435"/>
    </source>
</evidence>
<evidence type="ECO:0000256" key="5">
    <source>
        <dbReference type="ARBA" id="ARBA00023049"/>
    </source>
</evidence>
<evidence type="ECO:0000256" key="4">
    <source>
        <dbReference type="ARBA" id="ARBA00022833"/>
    </source>
</evidence>
<dbReference type="Pfam" id="PF01435">
    <property type="entry name" value="Peptidase_M48"/>
    <property type="match status" value="1"/>
</dbReference>
<dbReference type="GO" id="GO:0004222">
    <property type="term" value="F:metalloendopeptidase activity"/>
    <property type="evidence" value="ECO:0007669"/>
    <property type="project" value="InterPro"/>
</dbReference>
<dbReference type="AlphaFoldDB" id="A0AAD5Y3S9"/>
<organism evidence="9 10">
    <name type="scientific">Boothiomyces macroporosus</name>
    <dbReference type="NCBI Taxonomy" id="261099"/>
    <lineage>
        <taxon>Eukaryota</taxon>
        <taxon>Fungi</taxon>
        <taxon>Fungi incertae sedis</taxon>
        <taxon>Chytridiomycota</taxon>
        <taxon>Chytridiomycota incertae sedis</taxon>
        <taxon>Chytridiomycetes</taxon>
        <taxon>Rhizophydiales</taxon>
        <taxon>Terramycetaceae</taxon>
        <taxon>Boothiomyces</taxon>
    </lineage>
</organism>
<comment type="similarity">
    <text evidence="6">Belongs to the peptidase M48 family.</text>
</comment>
<evidence type="ECO:0000256" key="6">
    <source>
        <dbReference type="RuleBase" id="RU003983"/>
    </source>
</evidence>
<gene>
    <name evidence="9" type="ORF">HK103_007701</name>
</gene>
<feature type="transmembrane region" description="Helical" evidence="7">
    <location>
        <begin position="39"/>
        <end position="56"/>
    </location>
</feature>
<keyword evidence="7" id="KW-0812">Transmembrane</keyword>
<dbReference type="Proteomes" id="UP001210925">
    <property type="component" value="Unassembled WGS sequence"/>
</dbReference>
<dbReference type="GO" id="GO:0046872">
    <property type="term" value="F:metal ion binding"/>
    <property type="evidence" value="ECO:0007669"/>
    <property type="project" value="UniProtKB-KW"/>
</dbReference>
<keyword evidence="4 6" id="KW-0862">Zinc</keyword>
<dbReference type="InterPro" id="IPR001915">
    <property type="entry name" value="Peptidase_M48"/>
</dbReference>
<keyword evidence="1 6" id="KW-0645">Protease</keyword>
<name>A0AAD5Y3S9_9FUNG</name>
<keyword evidence="3 6" id="KW-0378">Hydrolase</keyword>
<evidence type="ECO:0000256" key="2">
    <source>
        <dbReference type="ARBA" id="ARBA00022723"/>
    </source>
</evidence>
<evidence type="ECO:0000256" key="7">
    <source>
        <dbReference type="SAM" id="Phobius"/>
    </source>
</evidence>
<dbReference type="GO" id="GO:0006515">
    <property type="term" value="P:protein quality control for misfolded or incompletely synthesized proteins"/>
    <property type="evidence" value="ECO:0007669"/>
    <property type="project" value="TreeGrafter"/>
</dbReference>
<evidence type="ECO:0000313" key="9">
    <source>
        <dbReference type="EMBL" id="KAJ3253840.1"/>
    </source>
</evidence>
<protein>
    <recommendedName>
        <fullName evidence="8">Peptidase M48 domain-containing protein</fullName>
    </recommendedName>
</protein>
<evidence type="ECO:0000256" key="3">
    <source>
        <dbReference type="ARBA" id="ARBA00022801"/>
    </source>
</evidence>
<dbReference type="GO" id="GO:0005743">
    <property type="term" value="C:mitochondrial inner membrane"/>
    <property type="evidence" value="ECO:0007669"/>
    <property type="project" value="TreeGrafter"/>
</dbReference>
<reference evidence="9" key="1">
    <citation type="submission" date="2020-05" db="EMBL/GenBank/DDBJ databases">
        <title>Phylogenomic resolution of chytrid fungi.</title>
        <authorList>
            <person name="Stajich J.E."/>
            <person name="Amses K."/>
            <person name="Simmons R."/>
            <person name="Seto K."/>
            <person name="Myers J."/>
            <person name="Bonds A."/>
            <person name="Quandt C.A."/>
            <person name="Barry K."/>
            <person name="Liu P."/>
            <person name="Grigoriev I."/>
            <person name="Longcore J.E."/>
            <person name="James T.Y."/>
        </authorList>
    </citation>
    <scope>NUCLEOTIDE SEQUENCE</scope>
    <source>
        <strain evidence="9">PLAUS21</strain>
    </source>
</reference>
<evidence type="ECO:0000313" key="10">
    <source>
        <dbReference type="Proteomes" id="UP001210925"/>
    </source>
</evidence>
<comment type="caution">
    <text evidence="9">The sequence shown here is derived from an EMBL/GenBank/DDBJ whole genome shotgun (WGS) entry which is preliminary data.</text>
</comment>
<dbReference type="PANTHER" id="PTHR22726">
    <property type="entry name" value="METALLOENDOPEPTIDASE OMA1"/>
    <property type="match status" value="1"/>
</dbReference>
<keyword evidence="5 6" id="KW-0482">Metalloprotease</keyword>
<keyword evidence="7" id="KW-1133">Transmembrane helix</keyword>
<feature type="transmembrane region" description="Helical" evidence="7">
    <location>
        <begin position="181"/>
        <end position="200"/>
    </location>
</feature>
<dbReference type="EMBL" id="JADGKB010000099">
    <property type="protein sequence ID" value="KAJ3253840.1"/>
    <property type="molecule type" value="Genomic_DNA"/>
</dbReference>
<sequence length="226" mass="25564">MFKTRFWRSISNITKFKAQPPGRPKYFENKKRRLDLKPMLYIGGGFIFFGGIYYVTHLENVPISNRSRFMAVSESQEIAMGEEAYLQLKRQYQHAILPPDHPLSLLCNKVSRALIRVSGLSHLKWEVYVVDRNIKNAFVLPGGKIFVFTGILPIVKNEDGLAAVLGHEIAHQVARHAGEKVSWSFVTGIFGFFASIFFGAGAQTRLFTELGIMVLSTDTDAFFTKI</sequence>
<feature type="domain" description="Peptidase M48" evidence="8">
    <location>
        <begin position="111"/>
        <end position="217"/>
    </location>
</feature>
<dbReference type="GO" id="GO:0034982">
    <property type="term" value="P:mitochondrial protein processing"/>
    <property type="evidence" value="ECO:0007669"/>
    <property type="project" value="TreeGrafter"/>
</dbReference>
<dbReference type="InterPro" id="IPR051156">
    <property type="entry name" value="Mito/Outer_Membr_Metalloprot"/>
</dbReference>
<dbReference type="PANTHER" id="PTHR22726:SF1">
    <property type="entry name" value="METALLOENDOPEPTIDASE OMA1, MITOCHONDRIAL"/>
    <property type="match status" value="1"/>
</dbReference>
<accession>A0AAD5Y3S9</accession>
<proteinExistence type="inferred from homology"/>
<keyword evidence="10" id="KW-1185">Reference proteome</keyword>
<keyword evidence="7" id="KW-0472">Membrane</keyword>
<evidence type="ECO:0000256" key="1">
    <source>
        <dbReference type="ARBA" id="ARBA00022670"/>
    </source>
</evidence>
<comment type="cofactor">
    <cofactor evidence="6">
        <name>Zn(2+)</name>
        <dbReference type="ChEBI" id="CHEBI:29105"/>
    </cofactor>
    <text evidence="6">Binds 1 zinc ion per subunit.</text>
</comment>
<keyword evidence="2" id="KW-0479">Metal-binding</keyword>